<gene>
    <name evidence="2" type="ORF">FWK35_00014311</name>
</gene>
<accession>A0A6G0X4V4</accession>
<name>A0A6G0X4V4_APHCR</name>
<keyword evidence="2" id="KW-0378">Hydrolase</keyword>
<dbReference type="Gene3D" id="3.40.395.10">
    <property type="entry name" value="Adenoviral Proteinase, Chain A"/>
    <property type="match status" value="1"/>
</dbReference>
<keyword evidence="2" id="KW-0645">Protease</keyword>
<dbReference type="InterPro" id="IPR051947">
    <property type="entry name" value="Sentrin-specific_protease"/>
</dbReference>
<evidence type="ECO:0000256" key="1">
    <source>
        <dbReference type="ARBA" id="ARBA00022786"/>
    </source>
</evidence>
<dbReference type="GO" id="GO:0005634">
    <property type="term" value="C:nucleus"/>
    <property type="evidence" value="ECO:0007669"/>
    <property type="project" value="TreeGrafter"/>
</dbReference>
<evidence type="ECO:0000313" key="2">
    <source>
        <dbReference type="EMBL" id="KAF0734822.1"/>
    </source>
</evidence>
<evidence type="ECO:0000313" key="3">
    <source>
        <dbReference type="Proteomes" id="UP000478052"/>
    </source>
</evidence>
<dbReference type="Proteomes" id="UP000478052">
    <property type="component" value="Unassembled WGS sequence"/>
</dbReference>
<keyword evidence="1" id="KW-0833">Ubl conjugation pathway</keyword>
<dbReference type="GO" id="GO:0006508">
    <property type="term" value="P:proteolysis"/>
    <property type="evidence" value="ECO:0007669"/>
    <property type="project" value="UniProtKB-KW"/>
</dbReference>
<protein>
    <submittedName>
        <fullName evidence="2">Sentrin-specific protease 6-like</fullName>
    </submittedName>
</protein>
<dbReference type="AlphaFoldDB" id="A0A6G0X4V4"/>
<keyword evidence="3" id="KW-1185">Reference proteome</keyword>
<dbReference type="GO" id="GO:0070139">
    <property type="term" value="F:SUMO-specific endopeptidase activity"/>
    <property type="evidence" value="ECO:0007669"/>
    <property type="project" value="TreeGrafter"/>
</dbReference>
<dbReference type="OrthoDB" id="442460at2759"/>
<comment type="caution">
    <text evidence="2">The sequence shown here is derived from an EMBL/GenBank/DDBJ whole genome shotgun (WGS) entry which is preliminary data.</text>
</comment>
<dbReference type="EMBL" id="VUJU01008153">
    <property type="protein sequence ID" value="KAF0734822.1"/>
    <property type="molecule type" value="Genomic_DNA"/>
</dbReference>
<organism evidence="2 3">
    <name type="scientific">Aphis craccivora</name>
    <name type="common">Cowpea aphid</name>
    <dbReference type="NCBI Taxonomy" id="307492"/>
    <lineage>
        <taxon>Eukaryota</taxon>
        <taxon>Metazoa</taxon>
        <taxon>Ecdysozoa</taxon>
        <taxon>Arthropoda</taxon>
        <taxon>Hexapoda</taxon>
        <taxon>Insecta</taxon>
        <taxon>Pterygota</taxon>
        <taxon>Neoptera</taxon>
        <taxon>Paraneoptera</taxon>
        <taxon>Hemiptera</taxon>
        <taxon>Sternorrhyncha</taxon>
        <taxon>Aphidomorpha</taxon>
        <taxon>Aphidoidea</taxon>
        <taxon>Aphididae</taxon>
        <taxon>Aphidini</taxon>
        <taxon>Aphis</taxon>
        <taxon>Aphis</taxon>
    </lineage>
</organism>
<proteinExistence type="predicted"/>
<dbReference type="GO" id="GO:0016926">
    <property type="term" value="P:protein desumoylation"/>
    <property type="evidence" value="ECO:0007669"/>
    <property type="project" value="TreeGrafter"/>
</dbReference>
<reference evidence="2 3" key="1">
    <citation type="submission" date="2019-08" db="EMBL/GenBank/DDBJ databases">
        <title>Whole genome of Aphis craccivora.</title>
        <authorList>
            <person name="Voronova N.V."/>
            <person name="Shulinski R.S."/>
            <person name="Bandarenka Y.V."/>
            <person name="Zhorov D.G."/>
            <person name="Warner D."/>
        </authorList>
    </citation>
    <scope>NUCLEOTIDE SEQUENCE [LARGE SCALE GENOMIC DNA]</scope>
    <source>
        <strain evidence="2">180601</strain>
        <tissue evidence="2">Whole Body</tissue>
    </source>
</reference>
<dbReference type="GO" id="GO:0005737">
    <property type="term" value="C:cytoplasm"/>
    <property type="evidence" value="ECO:0007669"/>
    <property type="project" value="TreeGrafter"/>
</dbReference>
<dbReference type="PANTHER" id="PTHR46896">
    <property type="entry name" value="SENTRIN-SPECIFIC PROTEASE"/>
    <property type="match status" value="1"/>
</dbReference>
<dbReference type="SUPFAM" id="SSF54001">
    <property type="entry name" value="Cysteine proteinases"/>
    <property type="match status" value="1"/>
</dbReference>
<dbReference type="InterPro" id="IPR038765">
    <property type="entry name" value="Papain-like_cys_pep_sf"/>
</dbReference>
<sequence>MKIHYKLVFEILEDKFNERSSTIRIQDYEMLNTNKFINDIIIEFYLNYALYYEKCFLHYSYWYTQKLSEEDRKRSYVFSIYFYTTLAKSFNASNYPAHYIPTIITYKA</sequence>
<dbReference type="PANTHER" id="PTHR46896:SF3">
    <property type="entry name" value="FI06413P-RELATED"/>
    <property type="match status" value="1"/>
</dbReference>